<dbReference type="Pfam" id="PF13419">
    <property type="entry name" value="HAD_2"/>
    <property type="match status" value="1"/>
</dbReference>
<keyword evidence="3" id="KW-1185">Reference proteome</keyword>
<accession>A0A7T3RFB5</accession>
<dbReference type="Gene3D" id="3.40.50.1000">
    <property type="entry name" value="HAD superfamily/HAD-like"/>
    <property type="match status" value="1"/>
</dbReference>
<dbReference type="PRINTS" id="PR00778">
    <property type="entry name" value="HTHARSR"/>
</dbReference>
<dbReference type="InterPro" id="IPR023198">
    <property type="entry name" value="PGP-like_dom2"/>
</dbReference>
<dbReference type="SUPFAM" id="SSF46785">
    <property type="entry name" value="Winged helix' DNA-binding domain"/>
    <property type="match status" value="1"/>
</dbReference>
<dbReference type="SMART" id="SM00418">
    <property type="entry name" value="HTH_ARSR"/>
    <property type="match status" value="1"/>
</dbReference>
<dbReference type="GO" id="GO:0016787">
    <property type="term" value="F:hydrolase activity"/>
    <property type="evidence" value="ECO:0007669"/>
    <property type="project" value="UniProtKB-KW"/>
</dbReference>
<dbReference type="SFLD" id="SFLDG01135">
    <property type="entry name" value="C1.5.6:_HAD__Beta-PGM__Phospha"/>
    <property type="match status" value="1"/>
</dbReference>
<dbReference type="Proteomes" id="UP000595224">
    <property type="component" value="Chromosome"/>
</dbReference>
<dbReference type="CDD" id="cd00090">
    <property type="entry name" value="HTH_ARSR"/>
    <property type="match status" value="1"/>
</dbReference>
<dbReference type="AlphaFoldDB" id="A0A7T3RFB5"/>
<dbReference type="GO" id="GO:0003700">
    <property type="term" value="F:DNA-binding transcription factor activity"/>
    <property type="evidence" value="ECO:0007669"/>
    <property type="project" value="InterPro"/>
</dbReference>
<protein>
    <submittedName>
        <fullName evidence="2">HAD-IA family hydrolase</fullName>
    </submittedName>
</protein>
<dbReference type="SUPFAM" id="SSF56784">
    <property type="entry name" value="HAD-like"/>
    <property type="match status" value="1"/>
</dbReference>
<dbReference type="InterPro" id="IPR036390">
    <property type="entry name" value="WH_DNA-bd_sf"/>
</dbReference>
<dbReference type="KEGG" id="tper:IWA51_05240"/>
<dbReference type="PANTHER" id="PTHR18901">
    <property type="entry name" value="2-DEOXYGLUCOSE-6-PHOSPHATE PHOSPHATASE 2"/>
    <property type="match status" value="1"/>
</dbReference>
<dbReference type="CDD" id="cd07505">
    <property type="entry name" value="HAD_BPGM-like"/>
    <property type="match status" value="1"/>
</dbReference>
<dbReference type="SFLD" id="SFLDG01129">
    <property type="entry name" value="C1.5:_HAD__Beta-PGM__Phosphata"/>
    <property type="match status" value="1"/>
</dbReference>
<feature type="domain" description="HTH arsR-type" evidence="1">
    <location>
        <begin position="8"/>
        <end position="107"/>
    </location>
</feature>
<dbReference type="InterPro" id="IPR006439">
    <property type="entry name" value="HAD-SF_hydro_IA"/>
</dbReference>
<dbReference type="SFLD" id="SFLDS00003">
    <property type="entry name" value="Haloacid_Dehalogenase"/>
    <property type="match status" value="1"/>
</dbReference>
<gene>
    <name evidence="2" type="ORF">IWA51_05240</name>
</gene>
<dbReference type="RefSeq" id="WP_198443479.1">
    <property type="nucleotide sequence ID" value="NZ_CBCSHE010000004.1"/>
</dbReference>
<organism evidence="2 3">
    <name type="scientific">Treponema peruense</name>
    <dbReference type="NCBI Taxonomy" id="2787628"/>
    <lineage>
        <taxon>Bacteria</taxon>
        <taxon>Pseudomonadati</taxon>
        <taxon>Spirochaetota</taxon>
        <taxon>Spirochaetia</taxon>
        <taxon>Spirochaetales</taxon>
        <taxon>Treponemataceae</taxon>
        <taxon>Treponema</taxon>
    </lineage>
</organism>
<evidence type="ECO:0000313" key="2">
    <source>
        <dbReference type="EMBL" id="QQA02000.1"/>
    </source>
</evidence>
<dbReference type="Gene3D" id="1.10.10.10">
    <property type="entry name" value="Winged helix-like DNA-binding domain superfamily/Winged helix DNA-binding domain"/>
    <property type="match status" value="1"/>
</dbReference>
<dbReference type="Gene3D" id="1.10.150.240">
    <property type="entry name" value="Putative phosphatase, domain 2"/>
    <property type="match status" value="1"/>
</dbReference>
<dbReference type="PANTHER" id="PTHR18901:SF38">
    <property type="entry name" value="PSEUDOURIDINE-5'-PHOSPHATASE"/>
    <property type="match status" value="1"/>
</dbReference>
<sequence length="337" mass="37722">MYIDKTELGKLYDMFTTCAPIFTALGDANRPKLILDIADAGEGGANVSTLAAKSHLSRPAVSHHLKVLRDSGFVTTLKRGTQIFYRLNLVHNLDKIDTLVHGIQEVIERVKETQLQELNSSTQRAIDAIIFDMDGVLFDSESITRKMWKQAAQEYSVSDIETAVSDCTGRSIPDTCAYLVKKYGRSFPAMEFRKRCSELFHAYVDKNGLPLMYYAREILDYLKQHGYRLALASSTRKSVVEKELADAGLRGYFETVTCGDMVTHSKPDPEIYMEACRSLGVDPLKCLAIEDSPNGILSAYGAGLKPVMIPDQIQPDDEIKARLFILCSNLKELEKYL</sequence>
<evidence type="ECO:0000313" key="3">
    <source>
        <dbReference type="Proteomes" id="UP000595224"/>
    </source>
</evidence>
<dbReference type="InterPro" id="IPR001845">
    <property type="entry name" value="HTH_ArsR_DNA-bd_dom"/>
</dbReference>
<proteinExistence type="predicted"/>
<dbReference type="InterPro" id="IPR036388">
    <property type="entry name" value="WH-like_DNA-bd_sf"/>
</dbReference>
<dbReference type="EMBL" id="CP064936">
    <property type="protein sequence ID" value="QQA02000.1"/>
    <property type="molecule type" value="Genomic_DNA"/>
</dbReference>
<dbReference type="InterPro" id="IPR041492">
    <property type="entry name" value="HAD_2"/>
</dbReference>
<reference evidence="2 3" key="1">
    <citation type="submission" date="2020-11" db="EMBL/GenBank/DDBJ databases">
        <title>Treponema Peruensis nv. sp., first commensal Treponema isolated from human feces.</title>
        <authorList>
            <person name="Belkhou C."/>
            <person name="Raes J."/>
        </authorList>
    </citation>
    <scope>NUCLEOTIDE SEQUENCE [LARGE SCALE GENOMIC DNA]</scope>
    <source>
        <strain evidence="2 3">RCC2812</strain>
    </source>
</reference>
<dbReference type="InterPro" id="IPR011991">
    <property type="entry name" value="ArsR-like_HTH"/>
</dbReference>
<keyword evidence="2" id="KW-0378">Hydrolase</keyword>
<dbReference type="NCBIfam" id="TIGR01509">
    <property type="entry name" value="HAD-SF-IA-v3"/>
    <property type="match status" value="1"/>
</dbReference>
<dbReference type="NCBIfam" id="NF033788">
    <property type="entry name" value="HTH_metalloreg"/>
    <property type="match status" value="1"/>
</dbReference>
<dbReference type="InterPro" id="IPR036412">
    <property type="entry name" value="HAD-like_sf"/>
</dbReference>
<name>A0A7T3RFB5_9SPIR</name>
<evidence type="ECO:0000259" key="1">
    <source>
        <dbReference type="PROSITE" id="PS50987"/>
    </source>
</evidence>
<dbReference type="InterPro" id="IPR023214">
    <property type="entry name" value="HAD_sf"/>
</dbReference>
<dbReference type="PROSITE" id="PS50987">
    <property type="entry name" value="HTH_ARSR_2"/>
    <property type="match status" value="1"/>
</dbReference>
<dbReference type="Pfam" id="PF01022">
    <property type="entry name" value="HTH_5"/>
    <property type="match status" value="1"/>
</dbReference>